<dbReference type="EMBL" id="LVLJ01003248">
    <property type="protein sequence ID" value="OAE22211.1"/>
    <property type="molecule type" value="Genomic_DNA"/>
</dbReference>
<feature type="compositionally biased region" description="Basic and acidic residues" evidence="1">
    <location>
        <begin position="111"/>
        <end position="134"/>
    </location>
</feature>
<feature type="compositionally biased region" description="Polar residues" evidence="1">
    <location>
        <begin position="232"/>
        <end position="241"/>
    </location>
</feature>
<feature type="compositionally biased region" description="Low complexity" evidence="1">
    <location>
        <begin position="266"/>
        <end position="275"/>
    </location>
</feature>
<protein>
    <submittedName>
        <fullName evidence="2">Uncharacterized protein</fullName>
    </submittedName>
</protein>
<feature type="region of interest" description="Disordered" evidence="1">
    <location>
        <begin position="38"/>
        <end position="294"/>
    </location>
</feature>
<feature type="compositionally biased region" description="Basic and acidic residues" evidence="1">
    <location>
        <begin position="65"/>
        <end position="74"/>
    </location>
</feature>
<comment type="caution">
    <text evidence="2">The sequence shown here is derived from an EMBL/GenBank/DDBJ whole genome shotgun (WGS) entry which is preliminary data.</text>
</comment>
<dbReference type="AlphaFoldDB" id="A0A176VPJ5"/>
<proteinExistence type="predicted"/>
<evidence type="ECO:0000256" key="1">
    <source>
        <dbReference type="SAM" id="MobiDB-lite"/>
    </source>
</evidence>
<accession>A0A176VPJ5</accession>
<feature type="compositionally biased region" description="Basic and acidic residues" evidence="1">
    <location>
        <begin position="276"/>
        <end position="294"/>
    </location>
</feature>
<evidence type="ECO:0000313" key="3">
    <source>
        <dbReference type="Proteomes" id="UP000077202"/>
    </source>
</evidence>
<gene>
    <name evidence="2" type="ORF">AXG93_2743s1020</name>
</gene>
<sequence length="294" mass="31540">MPKPLARGTDSSANSNLSQFRLSRTQFSLCYWDVEVDTDSTFTPPAQPRAERESLVARVPRKRRWEGGAEKGQQRDSAALKRKRPLQELCSRSKQKARRLVLPASSAETGHAAEGKDSPSSEEDRSARTVERSADLPTPKARTPSAEARWPSGQEKQHTAPTNVPAANRCFASEQALFADSTSGQEPSAAAPKAQRRSGKEPTDKAPSALGPSTQELVSREPSAEAPPDDATSAQEHSAQETLGEPPSAQLPSAIDAFGNMPLVEAPPAEAPSAEAQREKQDDGEKGETRVPSA</sequence>
<reference evidence="2" key="1">
    <citation type="submission" date="2016-03" db="EMBL/GenBank/DDBJ databases">
        <title>Mechanisms controlling the formation of the plant cell surface in tip-growing cells are functionally conserved among land plants.</title>
        <authorList>
            <person name="Honkanen S."/>
            <person name="Jones V.A."/>
            <person name="Morieri G."/>
            <person name="Champion C."/>
            <person name="Hetherington A.J."/>
            <person name="Kelly S."/>
            <person name="Saint-Marcoux D."/>
            <person name="Proust H."/>
            <person name="Prescott H."/>
            <person name="Dolan L."/>
        </authorList>
    </citation>
    <scope>NUCLEOTIDE SEQUENCE [LARGE SCALE GENOMIC DNA]</scope>
    <source>
        <tissue evidence="2">Whole gametophyte</tissue>
    </source>
</reference>
<evidence type="ECO:0000313" key="2">
    <source>
        <dbReference type="EMBL" id="OAE22211.1"/>
    </source>
</evidence>
<keyword evidence="3" id="KW-1185">Reference proteome</keyword>
<organism evidence="2 3">
    <name type="scientific">Marchantia polymorpha subsp. ruderalis</name>
    <dbReference type="NCBI Taxonomy" id="1480154"/>
    <lineage>
        <taxon>Eukaryota</taxon>
        <taxon>Viridiplantae</taxon>
        <taxon>Streptophyta</taxon>
        <taxon>Embryophyta</taxon>
        <taxon>Marchantiophyta</taxon>
        <taxon>Marchantiopsida</taxon>
        <taxon>Marchantiidae</taxon>
        <taxon>Marchantiales</taxon>
        <taxon>Marchantiaceae</taxon>
        <taxon>Marchantia</taxon>
    </lineage>
</organism>
<name>A0A176VPJ5_MARPO</name>
<dbReference type="Proteomes" id="UP000077202">
    <property type="component" value="Unassembled WGS sequence"/>
</dbReference>